<dbReference type="GO" id="GO:0005634">
    <property type="term" value="C:nucleus"/>
    <property type="evidence" value="ECO:0007669"/>
    <property type="project" value="TreeGrafter"/>
</dbReference>
<dbReference type="EMBL" id="BMAO01026353">
    <property type="protein sequence ID" value="GFR08944.1"/>
    <property type="molecule type" value="Genomic_DNA"/>
</dbReference>
<protein>
    <submittedName>
        <fullName evidence="1">Histone-lysine N-methyltransferase SETMAR</fullName>
    </submittedName>
</protein>
<dbReference type="GO" id="GO:0044547">
    <property type="term" value="F:DNA topoisomerase binding"/>
    <property type="evidence" value="ECO:0007669"/>
    <property type="project" value="TreeGrafter"/>
</dbReference>
<dbReference type="GO" id="GO:0046975">
    <property type="term" value="F:histone H3K36 methyltransferase activity"/>
    <property type="evidence" value="ECO:0007669"/>
    <property type="project" value="TreeGrafter"/>
</dbReference>
<dbReference type="PANTHER" id="PTHR46060:SF2">
    <property type="entry name" value="HISTONE-LYSINE N-METHYLTRANSFERASE SETMAR"/>
    <property type="match status" value="1"/>
</dbReference>
<dbReference type="GO" id="GO:0006303">
    <property type="term" value="P:double-strand break repair via nonhomologous end joining"/>
    <property type="evidence" value="ECO:0007669"/>
    <property type="project" value="TreeGrafter"/>
</dbReference>
<dbReference type="GO" id="GO:0000014">
    <property type="term" value="F:single-stranded DNA endodeoxyribonuclease activity"/>
    <property type="evidence" value="ECO:0007669"/>
    <property type="project" value="TreeGrafter"/>
</dbReference>
<sequence>MTINKEKTRYILQFFFEKGENPSQVAQVVNGIKSPVTVTANNMKFWFHRFCSGKPVAENIDKIPEMIKVDQHFSSYSISKELKLDHKAILNYLNKAGFKKKLDYWVPHQLRQKTQDGSNFHLRFFG</sequence>
<dbReference type="InterPro" id="IPR052709">
    <property type="entry name" value="Transposase-MT_Hybrid"/>
</dbReference>
<accession>A0A8X6HSU3</accession>
<dbReference type="GO" id="GO:0044774">
    <property type="term" value="P:mitotic DNA integrity checkpoint signaling"/>
    <property type="evidence" value="ECO:0007669"/>
    <property type="project" value="TreeGrafter"/>
</dbReference>
<keyword evidence="2" id="KW-1185">Reference proteome</keyword>
<comment type="caution">
    <text evidence="1">The sequence shown here is derived from an EMBL/GenBank/DDBJ whole genome shotgun (WGS) entry which is preliminary data.</text>
</comment>
<reference evidence="1" key="1">
    <citation type="submission" date="2020-07" db="EMBL/GenBank/DDBJ databases">
        <title>Multicomponent nature underlies the extraordinary mechanical properties of spider dragline silk.</title>
        <authorList>
            <person name="Kono N."/>
            <person name="Nakamura H."/>
            <person name="Mori M."/>
            <person name="Yoshida Y."/>
            <person name="Ohtoshi R."/>
            <person name="Malay A.D."/>
            <person name="Moran D.A.P."/>
            <person name="Tomita M."/>
            <person name="Numata K."/>
            <person name="Arakawa K."/>
        </authorList>
    </citation>
    <scope>NUCLEOTIDE SEQUENCE</scope>
</reference>
<dbReference type="GO" id="GO:0042800">
    <property type="term" value="F:histone H3K4 methyltransferase activity"/>
    <property type="evidence" value="ECO:0007669"/>
    <property type="project" value="TreeGrafter"/>
</dbReference>
<dbReference type="Proteomes" id="UP000887116">
    <property type="component" value="Unassembled WGS sequence"/>
</dbReference>
<dbReference type="GO" id="GO:0031297">
    <property type="term" value="P:replication fork processing"/>
    <property type="evidence" value="ECO:0007669"/>
    <property type="project" value="TreeGrafter"/>
</dbReference>
<dbReference type="PANTHER" id="PTHR46060">
    <property type="entry name" value="MARINER MOS1 TRANSPOSASE-LIKE PROTEIN"/>
    <property type="match status" value="1"/>
</dbReference>
<dbReference type="GO" id="GO:0035861">
    <property type="term" value="C:site of double-strand break"/>
    <property type="evidence" value="ECO:0007669"/>
    <property type="project" value="TreeGrafter"/>
</dbReference>
<dbReference type="GO" id="GO:0000793">
    <property type="term" value="C:condensed chromosome"/>
    <property type="evidence" value="ECO:0007669"/>
    <property type="project" value="TreeGrafter"/>
</dbReference>
<name>A0A8X6HSU3_TRICU</name>
<organism evidence="1 2">
    <name type="scientific">Trichonephila clavata</name>
    <name type="common">Joro spider</name>
    <name type="synonym">Nephila clavata</name>
    <dbReference type="NCBI Taxonomy" id="2740835"/>
    <lineage>
        <taxon>Eukaryota</taxon>
        <taxon>Metazoa</taxon>
        <taxon>Ecdysozoa</taxon>
        <taxon>Arthropoda</taxon>
        <taxon>Chelicerata</taxon>
        <taxon>Arachnida</taxon>
        <taxon>Araneae</taxon>
        <taxon>Araneomorphae</taxon>
        <taxon>Entelegynae</taxon>
        <taxon>Araneoidea</taxon>
        <taxon>Nephilidae</taxon>
        <taxon>Trichonephila</taxon>
    </lineage>
</organism>
<dbReference type="GO" id="GO:0003690">
    <property type="term" value="F:double-stranded DNA binding"/>
    <property type="evidence" value="ECO:0007669"/>
    <property type="project" value="TreeGrafter"/>
</dbReference>
<evidence type="ECO:0000313" key="2">
    <source>
        <dbReference type="Proteomes" id="UP000887116"/>
    </source>
</evidence>
<dbReference type="GO" id="GO:0000729">
    <property type="term" value="P:DNA double-strand break processing"/>
    <property type="evidence" value="ECO:0007669"/>
    <property type="project" value="TreeGrafter"/>
</dbReference>
<dbReference type="GO" id="GO:0015074">
    <property type="term" value="P:DNA integration"/>
    <property type="evidence" value="ECO:0007669"/>
    <property type="project" value="TreeGrafter"/>
</dbReference>
<dbReference type="GO" id="GO:0003697">
    <property type="term" value="F:single-stranded DNA binding"/>
    <property type="evidence" value="ECO:0007669"/>
    <property type="project" value="TreeGrafter"/>
</dbReference>
<dbReference type="AlphaFoldDB" id="A0A8X6HSU3"/>
<gene>
    <name evidence="1" type="primary">EAI_04805</name>
    <name evidence="1" type="ORF">TNCT_491881</name>
</gene>
<dbReference type="OrthoDB" id="6490016at2759"/>
<evidence type="ECO:0000313" key="1">
    <source>
        <dbReference type="EMBL" id="GFR08944.1"/>
    </source>
</evidence>
<proteinExistence type="predicted"/>